<evidence type="ECO:0000313" key="2">
    <source>
        <dbReference type="Proteomes" id="UP000199259"/>
    </source>
</evidence>
<name>A0A7Z7AYU5_9EURY</name>
<sequence length="155" mass="17928">MILMRKIRYFLILAIFIIGLVGFIQYESGKDIIEERPKTLLINANGNLEMTNGSYSDITKLSIRNGYNGNLIEITNEDEISDLIKHLSRFSYTENSSLEGRRGWSHSIKFYDESQLISTFVISNHYHIKVDGAHYTPDEPGIENYVPDRYPELVY</sequence>
<reference evidence="1 2" key="1">
    <citation type="submission" date="2016-10" db="EMBL/GenBank/DDBJ databases">
        <authorList>
            <person name="Varghese N."/>
            <person name="Submissions S."/>
        </authorList>
    </citation>
    <scope>NUCLEOTIDE SEQUENCE [LARGE SCALE GENOMIC DNA]</scope>
    <source>
        <strain evidence="1 2">PL 12/M</strain>
    </source>
</reference>
<protein>
    <submittedName>
        <fullName evidence="1">Uncharacterized protein</fullName>
    </submittedName>
</protein>
<dbReference type="AlphaFoldDB" id="A0A7Z7AYU5"/>
<accession>A0A7Z7AYU5</accession>
<proteinExistence type="predicted"/>
<keyword evidence="2" id="KW-1185">Reference proteome</keyword>
<evidence type="ECO:0000313" key="1">
    <source>
        <dbReference type="EMBL" id="SDG21488.1"/>
    </source>
</evidence>
<gene>
    <name evidence="1" type="ORF">SAMN04488589_2437</name>
</gene>
<dbReference type="EMBL" id="FNCA01000009">
    <property type="protein sequence ID" value="SDG21488.1"/>
    <property type="molecule type" value="Genomic_DNA"/>
</dbReference>
<comment type="caution">
    <text evidence="1">The sequence shown here is derived from an EMBL/GenBank/DDBJ whole genome shotgun (WGS) entry which is preliminary data.</text>
</comment>
<dbReference type="Proteomes" id="UP000199259">
    <property type="component" value="Unassembled WGS sequence"/>
</dbReference>
<organism evidence="1 2">
    <name type="scientific">Methanolobus vulcani</name>
    <dbReference type="NCBI Taxonomy" id="38026"/>
    <lineage>
        <taxon>Archaea</taxon>
        <taxon>Methanobacteriati</taxon>
        <taxon>Methanobacteriota</taxon>
        <taxon>Stenosarchaea group</taxon>
        <taxon>Methanomicrobia</taxon>
        <taxon>Methanosarcinales</taxon>
        <taxon>Methanosarcinaceae</taxon>
        <taxon>Methanolobus</taxon>
    </lineage>
</organism>